<keyword evidence="1" id="KW-0597">Phosphoprotein</keyword>
<keyword evidence="3" id="KW-0540">Nuclease</keyword>
<name>A0A6J7NIN6_9ZZZZ</name>
<dbReference type="PANTHER" id="PTHR34139">
    <property type="entry name" value="UPF0331 PROTEIN MJ0127"/>
    <property type="match status" value="1"/>
</dbReference>
<dbReference type="PANTHER" id="PTHR34139:SF1">
    <property type="entry name" value="RNASE MJ1380-RELATED"/>
    <property type="match status" value="1"/>
</dbReference>
<evidence type="ECO:0000256" key="4">
    <source>
        <dbReference type="ARBA" id="ARBA00022741"/>
    </source>
</evidence>
<keyword evidence="4" id="KW-0547">Nucleotide-binding</keyword>
<dbReference type="Pfam" id="PF01934">
    <property type="entry name" value="HepT-like"/>
    <property type="match status" value="1"/>
</dbReference>
<proteinExistence type="predicted"/>
<dbReference type="InterPro" id="IPR051813">
    <property type="entry name" value="HepT_RNase_toxin"/>
</dbReference>
<protein>
    <submittedName>
        <fullName evidence="6">Unannotated protein</fullName>
    </submittedName>
</protein>
<evidence type="ECO:0000256" key="3">
    <source>
        <dbReference type="ARBA" id="ARBA00022722"/>
    </source>
</evidence>
<dbReference type="GO" id="GO:0004540">
    <property type="term" value="F:RNA nuclease activity"/>
    <property type="evidence" value="ECO:0007669"/>
    <property type="project" value="InterPro"/>
</dbReference>
<dbReference type="GO" id="GO:0000166">
    <property type="term" value="F:nucleotide binding"/>
    <property type="evidence" value="ECO:0007669"/>
    <property type="project" value="UniProtKB-KW"/>
</dbReference>
<evidence type="ECO:0000256" key="1">
    <source>
        <dbReference type="ARBA" id="ARBA00022553"/>
    </source>
</evidence>
<dbReference type="InterPro" id="IPR008201">
    <property type="entry name" value="HepT-like"/>
</dbReference>
<dbReference type="EMBL" id="CAFBOM010000149">
    <property type="protein sequence ID" value="CAB4989814.1"/>
    <property type="molecule type" value="Genomic_DNA"/>
</dbReference>
<evidence type="ECO:0000256" key="5">
    <source>
        <dbReference type="ARBA" id="ARBA00022801"/>
    </source>
</evidence>
<keyword evidence="2" id="KW-1277">Toxin-antitoxin system</keyword>
<evidence type="ECO:0000256" key="2">
    <source>
        <dbReference type="ARBA" id="ARBA00022649"/>
    </source>
</evidence>
<keyword evidence="5" id="KW-0378">Hydrolase</keyword>
<organism evidence="6">
    <name type="scientific">freshwater metagenome</name>
    <dbReference type="NCBI Taxonomy" id="449393"/>
    <lineage>
        <taxon>unclassified sequences</taxon>
        <taxon>metagenomes</taxon>
        <taxon>ecological metagenomes</taxon>
    </lineage>
</organism>
<dbReference type="GO" id="GO:0016787">
    <property type="term" value="F:hydrolase activity"/>
    <property type="evidence" value="ECO:0007669"/>
    <property type="project" value="UniProtKB-KW"/>
</dbReference>
<accession>A0A6J7NIN6</accession>
<dbReference type="AlphaFoldDB" id="A0A6J7NIN6"/>
<evidence type="ECO:0000313" key="6">
    <source>
        <dbReference type="EMBL" id="CAB4989814.1"/>
    </source>
</evidence>
<sequence>MTRNVDDRLNDILVAIAHARVADDRMRLSESQGDVAGVQIAFDSILHNLFVIGEAVKSLPPTLLDSDPETPWNEIAAMRDVIGHHYHRVVPAIIHRTVLGDLGPLEVAVNRLRTFK</sequence>
<reference evidence="6" key="1">
    <citation type="submission" date="2020-05" db="EMBL/GenBank/DDBJ databases">
        <authorList>
            <person name="Chiriac C."/>
            <person name="Salcher M."/>
            <person name="Ghai R."/>
            <person name="Kavagutti S V."/>
        </authorList>
    </citation>
    <scope>NUCLEOTIDE SEQUENCE</scope>
</reference>
<dbReference type="GO" id="GO:0110001">
    <property type="term" value="C:toxin-antitoxin complex"/>
    <property type="evidence" value="ECO:0007669"/>
    <property type="project" value="InterPro"/>
</dbReference>
<gene>
    <name evidence="6" type="ORF">UFOPK3957_00947</name>
</gene>